<dbReference type="InterPro" id="IPR034164">
    <property type="entry name" value="Pepsin-like_dom"/>
</dbReference>
<keyword evidence="1" id="KW-0732">Signal</keyword>
<sequence length="432" mass="45536">MLPILLSLLVASSAAQPTKRQDGKPVFMPLKYPYNGYPKVYADIYFGTPAQTPIETVVDLGSADYWVYGPNATIYYGSPYLGVEGPCHLTPEPSYDPYSSSTATGFRNQTRGFAYGGNGKILTSYYSVNDTISFSSAAADAALFPSLAGTQVAITNRTLIKIRADQCTGTDYDSSILGIAEAGSGTNQGPSFRANLLDAGAIDSATLSMWFDAPPAGARDDYRGTMLLGAVPAAASGKYAGSLVQVPKRQPEGSVGYYVDRPVWRVGERAVKLYTGYYNTTTTTCLLDSGSGQDYLPLDEDDFLDAVGGLVIFNGRPAWNGTCESIPADKAVSLTFGGVKEGEGVTVDVPLRNWARGNADDFNNTNICGLSMELSNADSCILASPFSSAAFLAVNDELGQIALAQGGVSSGATDGYEGLGEVEYIAKGQGLL</sequence>
<feature type="chain" id="PRO_5045758829" description="Peptidase A1 domain-containing protein" evidence="1">
    <location>
        <begin position="16"/>
        <end position="432"/>
    </location>
</feature>
<reference evidence="3 4" key="1">
    <citation type="submission" date="2024-02" db="EMBL/GenBank/DDBJ databases">
        <title>De novo assembly and annotation of 12 fungi associated with fruit tree decline syndrome in Ontario, Canada.</title>
        <authorList>
            <person name="Sulman M."/>
            <person name="Ellouze W."/>
            <person name="Ilyukhin E."/>
        </authorList>
    </citation>
    <scope>NUCLEOTIDE SEQUENCE [LARGE SCALE GENOMIC DNA]</scope>
    <source>
        <strain evidence="3 4">M1-105</strain>
    </source>
</reference>
<feature type="domain" description="Peptidase A1" evidence="2">
    <location>
        <begin position="40"/>
        <end position="404"/>
    </location>
</feature>
<accession>A0ABR3SH88</accession>
<dbReference type="CDD" id="cd05471">
    <property type="entry name" value="pepsin_like"/>
    <property type="match status" value="1"/>
</dbReference>
<dbReference type="SUPFAM" id="SSF50630">
    <property type="entry name" value="Acid proteases"/>
    <property type="match status" value="1"/>
</dbReference>
<dbReference type="Proteomes" id="UP001521116">
    <property type="component" value="Unassembled WGS sequence"/>
</dbReference>
<dbReference type="EMBL" id="JAJVDC020000161">
    <property type="protein sequence ID" value="KAL1620820.1"/>
    <property type="molecule type" value="Genomic_DNA"/>
</dbReference>
<name>A0ABR3SH88_9PEZI</name>
<evidence type="ECO:0000259" key="2">
    <source>
        <dbReference type="PROSITE" id="PS51767"/>
    </source>
</evidence>
<evidence type="ECO:0000313" key="4">
    <source>
        <dbReference type="Proteomes" id="UP001521116"/>
    </source>
</evidence>
<protein>
    <recommendedName>
        <fullName evidence="2">Peptidase A1 domain-containing protein</fullName>
    </recommendedName>
</protein>
<evidence type="ECO:0000256" key="1">
    <source>
        <dbReference type="SAM" id="SignalP"/>
    </source>
</evidence>
<gene>
    <name evidence="3" type="ORF">SLS56_009487</name>
</gene>
<dbReference type="Pfam" id="PF00026">
    <property type="entry name" value="Asp"/>
    <property type="match status" value="1"/>
</dbReference>
<keyword evidence="4" id="KW-1185">Reference proteome</keyword>
<dbReference type="InterPro" id="IPR021109">
    <property type="entry name" value="Peptidase_aspartic_dom_sf"/>
</dbReference>
<evidence type="ECO:0000313" key="3">
    <source>
        <dbReference type="EMBL" id="KAL1620820.1"/>
    </source>
</evidence>
<organism evidence="3 4">
    <name type="scientific">Neofusicoccum ribis</name>
    <dbReference type="NCBI Taxonomy" id="45134"/>
    <lineage>
        <taxon>Eukaryota</taxon>
        <taxon>Fungi</taxon>
        <taxon>Dikarya</taxon>
        <taxon>Ascomycota</taxon>
        <taxon>Pezizomycotina</taxon>
        <taxon>Dothideomycetes</taxon>
        <taxon>Dothideomycetes incertae sedis</taxon>
        <taxon>Botryosphaeriales</taxon>
        <taxon>Botryosphaeriaceae</taxon>
        <taxon>Neofusicoccum</taxon>
    </lineage>
</organism>
<dbReference type="InterPro" id="IPR033121">
    <property type="entry name" value="PEPTIDASE_A1"/>
</dbReference>
<comment type="caution">
    <text evidence="3">The sequence shown here is derived from an EMBL/GenBank/DDBJ whole genome shotgun (WGS) entry which is preliminary data.</text>
</comment>
<feature type="signal peptide" evidence="1">
    <location>
        <begin position="1"/>
        <end position="15"/>
    </location>
</feature>
<proteinExistence type="predicted"/>
<dbReference type="Gene3D" id="2.40.70.10">
    <property type="entry name" value="Acid Proteases"/>
    <property type="match status" value="2"/>
</dbReference>
<dbReference type="PROSITE" id="PS51767">
    <property type="entry name" value="PEPTIDASE_A1"/>
    <property type="match status" value="1"/>
</dbReference>